<protein>
    <submittedName>
        <fullName evidence="2">Uncharacterized protein</fullName>
    </submittedName>
</protein>
<reference evidence="2 3" key="1">
    <citation type="submission" date="2019-03" db="EMBL/GenBank/DDBJ databases">
        <title>Genomic Encyclopedia of Type Strains, Phase IV (KMG-IV): sequencing the most valuable type-strain genomes for metagenomic binning, comparative biology and taxonomic classification.</title>
        <authorList>
            <person name="Goeker M."/>
        </authorList>
    </citation>
    <scope>NUCLEOTIDE SEQUENCE [LARGE SCALE GENOMIC DNA]</scope>
    <source>
        <strain evidence="2 3">DSM 19345</strain>
    </source>
</reference>
<evidence type="ECO:0000313" key="3">
    <source>
        <dbReference type="Proteomes" id="UP000295678"/>
    </source>
</evidence>
<proteinExistence type="predicted"/>
<keyword evidence="3" id="KW-1185">Reference proteome</keyword>
<accession>A0A4R3MEB4</accession>
<name>A0A4R3MEB4_9HYPH</name>
<dbReference type="Proteomes" id="UP000295678">
    <property type="component" value="Unassembled WGS sequence"/>
</dbReference>
<feature type="region of interest" description="Disordered" evidence="1">
    <location>
        <begin position="1"/>
        <end position="45"/>
    </location>
</feature>
<evidence type="ECO:0000313" key="2">
    <source>
        <dbReference type="EMBL" id="TCT11343.1"/>
    </source>
</evidence>
<gene>
    <name evidence="2" type="ORF">EDC22_104100</name>
</gene>
<dbReference type="AlphaFoldDB" id="A0A4R3MEB4"/>
<comment type="caution">
    <text evidence="2">The sequence shown here is derived from an EMBL/GenBank/DDBJ whole genome shotgun (WGS) entry which is preliminary data.</text>
</comment>
<evidence type="ECO:0000256" key="1">
    <source>
        <dbReference type="SAM" id="MobiDB-lite"/>
    </source>
</evidence>
<organism evidence="2 3">
    <name type="scientific">Tepidamorphus gemmatus</name>
    <dbReference type="NCBI Taxonomy" id="747076"/>
    <lineage>
        <taxon>Bacteria</taxon>
        <taxon>Pseudomonadati</taxon>
        <taxon>Pseudomonadota</taxon>
        <taxon>Alphaproteobacteria</taxon>
        <taxon>Hyphomicrobiales</taxon>
        <taxon>Tepidamorphaceae</taxon>
        <taxon>Tepidamorphus</taxon>
    </lineage>
</organism>
<sequence length="45" mass="4448">MSTGLPVEVERQRAPDVGAPTGTPGDRPMSLCPLAAVKGGGSNLG</sequence>
<dbReference type="EMBL" id="SMAK01000004">
    <property type="protein sequence ID" value="TCT11343.1"/>
    <property type="molecule type" value="Genomic_DNA"/>
</dbReference>